<protein>
    <recommendedName>
        <fullName evidence="1">CobE/GbiG C-terminal domain-containing protein</fullName>
    </recommendedName>
</protein>
<evidence type="ECO:0000259" key="1">
    <source>
        <dbReference type="Pfam" id="PF01890"/>
    </source>
</evidence>
<name>A0A433UQX5_9CYAN</name>
<organism evidence="2 3">
    <name type="scientific">Dulcicalothrix desertica PCC 7102</name>
    <dbReference type="NCBI Taxonomy" id="232991"/>
    <lineage>
        <taxon>Bacteria</taxon>
        <taxon>Bacillati</taxon>
        <taxon>Cyanobacteriota</taxon>
        <taxon>Cyanophyceae</taxon>
        <taxon>Nostocales</taxon>
        <taxon>Calotrichaceae</taxon>
        <taxon>Dulcicalothrix</taxon>
    </lineage>
</organism>
<dbReference type="OrthoDB" id="9772960at2"/>
<sequence>MTNANYLWVGIGCQRGTECEFIAAAIKHVFQQNNLLEGAITGVATINSKANETGLIEYCSMRNLPLVFFTTEQLQNINVPNPSQIVASKLETPSVAEAAAMIAASVDTLYVPKQIIRSVQNLKGAVTLAVAYSTTLKT</sequence>
<dbReference type="SUPFAM" id="SSF159664">
    <property type="entry name" value="CobE/GbiG C-terminal domain-like"/>
    <property type="match status" value="1"/>
</dbReference>
<dbReference type="RefSeq" id="WP_127086759.1">
    <property type="nucleotide sequence ID" value="NZ_RSCL01000037.1"/>
</dbReference>
<evidence type="ECO:0000313" key="3">
    <source>
        <dbReference type="Proteomes" id="UP000271624"/>
    </source>
</evidence>
<feature type="domain" description="CobE/GbiG C-terminal" evidence="1">
    <location>
        <begin position="7"/>
        <end position="131"/>
    </location>
</feature>
<reference evidence="2" key="1">
    <citation type="submission" date="2018-12" db="EMBL/GenBank/DDBJ databases">
        <authorList>
            <person name="Will S."/>
            <person name="Neumann-Schaal M."/>
            <person name="Henke P."/>
        </authorList>
    </citation>
    <scope>NUCLEOTIDE SEQUENCE</scope>
    <source>
        <strain evidence="2">PCC 7102</strain>
    </source>
</reference>
<accession>A0A433UQX5</accession>
<dbReference type="InterPro" id="IPR036518">
    <property type="entry name" value="CobE/GbiG_C_sf"/>
</dbReference>
<dbReference type="Proteomes" id="UP000271624">
    <property type="component" value="Unassembled WGS sequence"/>
</dbReference>
<dbReference type="PANTHER" id="PTHR47036">
    <property type="entry name" value="COBALT-FACTOR III C(17)-METHYLTRANSFERASE-RELATED"/>
    <property type="match status" value="1"/>
</dbReference>
<dbReference type="PANTHER" id="PTHR47036:SF1">
    <property type="entry name" value="COBALT-FACTOR III C(17)-METHYLTRANSFERASE-RELATED"/>
    <property type="match status" value="1"/>
</dbReference>
<dbReference type="InterPro" id="IPR051810">
    <property type="entry name" value="Precorrin_MeTrfase"/>
</dbReference>
<dbReference type="Pfam" id="PF01890">
    <property type="entry name" value="CbiG_C"/>
    <property type="match status" value="1"/>
</dbReference>
<gene>
    <name evidence="2" type="ORF">DSM106972_087740</name>
</gene>
<evidence type="ECO:0000313" key="2">
    <source>
        <dbReference type="EMBL" id="RUS96232.1"/>
    </source>
</evidence>
<dbReference type="InterPro" id="IPR002750">
    <property type="entry name" value="CobE/GbiG_C"/>
</dbReference>
<dbReference type="EMBL" id="RSCL01000037">
    <property type="protein sequence ID" value="RUS96232.1"/>
    <property type="molecule type" value="Genomic_DNA"/>
</dbReference>
<dbReference type="AlphaFoldDB" id="A0A433UQX5"/>
<proteinExistence type="predicted"/>
<dbReference type="GO" id="GO:0009236">
    <property type="term" value="P:cobalamin biosynthetic process"/>
    <property type="evidence" value="ECO:0007669"/>
    <property type="project" value="InterPro"/>
</dbReference>
<reference evidence="2" key="2">
    <citation type="journal article" date="2019" name="Genome Biol. Evol.">
        <title>Day and night: Metabolic profiles and evolutionary relationships of six axenic non-marine cyanobacteria.</title>
        <authorList>
            <person name="Will S.E."/>
            <person name="Henke P."/>
            <person name="Boedeker C."/>
            <person name="Huang S."/>
            <person name="Brinkmann H."/>
            <person name="Rohde M."/>
            <person name="Jarek M."/>
            <person name="Friedl T."/>
            <person name="Seufert S."/>
            <person name="Schumacher M."/>
            <person name="Overmann J."/>
            <person name="Neumann-Schaal M."/>
            <person name="Petersen J."/>
        </authorList>
    </citation>
    <scope>NUCLEOTIDE SEQUENCE [LARGE SCALE GENOMIC DNA]</scope>
    <source>
        <strain evidence="2">PCC 7102</strain>
    </source>
</reference>
<dbReference type="Gene3D" id="3.30.420.180">
    <property type="entry name" value="CobE/GbiG C-terminal domain"/>
    <property type="match status" value="1"/>
</dbReference>
<comment type="caution">
    <text evidence="2">The sequence shown here is derived from an EMBL/GenBank/DDBJ whole genome shotgun (WGS) entry which is preliminary data.</text>
</comment>
<keyword evidence="3" id="KW-1185">Reference proteome</keyword>